<dbReference type="Proteomes" id="UP000324748">
    <property type="component" value="Unassembled WGS sequence"/>
</dbReference>
<comment type="caution">
    <text evidence="1">The sequence shown here is derived from an EMBL/GenBank/DDBJ whole genome shotgun (WGS) entry which is preliminary data.</text>
</comment>
<evidence type="ECO:0000313" key="2">
    <source>
        <dbReference type="Proteomes" id="UP000324748"/>
    </source>
</evidence>
<protein>
    <recommendedName>
        <fullName evidence="3">RNase H type-1 domain-containing protein</fullName>
    </recommendedName>
</protein>
<gene>
    <name evidence="1" type="ORF">PGT21_008949</name>
</gene>
<name>A0A5B0PCC5_PUCGR</name>
<reference evidence="1 2" key="1">
    <citation type="submission" date="2019-05" db="EMBL/GenBank/DDBJ databases">
        <title>Emergence of the Ug99 lineage of the wheat stem rust pathogen through somatic hybridization.</title>
        <authorList>
            <person name="Li F."/>
            <person name="Upadhyaya N.M."/>
            <person name="Sperschneider J."/>
            <person name="Matny O."/>
            <person name="Nguyen-Phuc H."/>
            <person name="Mago R."/>
            <person name="Raley C."/>
            <person name="Miller M.E."/>
            <person name="Silverstein K.A.T."/>
            <person name="Henningsen E."/>
            <person name="Hirsch C.D."/>
            <person name="Visser B."/>
            <person name="Pretorius Z.A."/>
            <person name="Steffenson B.J."/>
            <person name="Schwessinger B."/>
            <person name="Dodds P.N."/>
            <person name="Figueroa M."/>
        </authorList>
    </citation>
    <scope>NUCLEOTIDE SEQUENCE [LARGE SCALE GENOMIC DNA]</scope>
    <source>
        <strain evidence="1">21-0</strain>
    </source>
</reference>
<evidence type="ECO:0000313" key="1">
    <source>
        <dbReference type="EMBL" id="KAA1097499.1"/>
    </source>
</evidence>
<organism evidence="1 2">
    <name type="scientific">Puccinia graminis f. sp. tritici</name>
    <dbReference type="NCBI Taxonomy" id="56615"/>
    <lineage>
        <taxon>Eukaryota</taxon>
        <taxon>Fungi</taxon>
        <taxon>Dikarya</taxon>
        <taxon>Basidiomycota</taxon>
        <taxon>Pucciniomycotina</taxon>
        <taxon>Pucciniomycetes</taxon>
        <taxon>Pucciniales</taxon>
        <taxon>Pucciniaceae</taxon>
        <taxon>Puccinia</taxon>
    </lineage>
</organism>
<keyword evidence="2" id="KW-1185">Reference proteome</keyword>
<sequence length="202" mass="21861">MPRVLNGVQTWYTNQNKAKITDLLNLINNQAAQFTTGAAKSNSIEYLQKLQPFEHIRTAAQNRIANFWLIKLTRSGTSPTQLELQLCQDCVGGAGCFPDPAGANIVKDKLKALPTNELEQISFYLPAFPPWASTKLFDTRIDKGSKEEVAQIINAELESTPGSDLFIFTDGSAHPKKGLGAAATTADGTFSEIASLGSSKEA</sequence>
<dbReference type="AlphaFoldDB" id="A0A5B0PCC5"/>
<evidence type="ECO:0008006" key="3">
    <source>
        <dbReference type="Google" id="ProtNLM"/>
    </source>
</evidence>
<dbReference type="EMBL" id="VSWC01000066">
    <property type="protein sequence ID" value="KAA1097499.1"/>
    <property type="molecule type" value="Genomic_DNA"/>
</dbReference>
<accession>A0A5B0PCC5</accession>
<proteinExistence type="predicted"/>